<protein>
    <submittedName>
        <fullName evidence="2">Hopanoid-associated phosphorylase</fullName>
    </submittedName>
</protein>
<dbReference type="InterPro" id="IPR035994">
    <property type="entry name" value="Nucleoside_phosphorylase_sf"/>
</dbReference>
<dbReference type="RefSeq" id="WP_307425124.1">
    <property type="nucleotide sequence ID" value="NZ_JAUSVK010000001.1"/>
</dbReference>
<dbReference type="PANTHER" id="PTHR46832:SF1">
    <property type="entry name" value="5'-METHYLTHIOADENOSINE_S-ADENOSYLHOMOCYSTEINE NUCLEOSIDASE"/>
    <property type="match status" value="1"/>
</dbReference>
<organism evidence="2 3">
    <name type="scientific">Labrys monachus</name>
    <dbReference type="NCBI Taxonomy" id="217067"/>
    <lineage>
        <taxon>Bacteria</taxon>
        <taxon>Pseudomonadati</taxon>
        <taxon>Pseudomonadota</taxon>
        <taxon>Alphaproteobacteria</taxon>
        <taxon>Hyphomicrobiales</taxon>
        <taxon>Xanthobacteraceae</taxon>
        <taxon>Labrys</taxon>
    </lineage>
</organism>
<proteinExistence type="predicted"/>
<keyword evidence="3" id="KW-1185">Reference proteome</keyword>
<dbReference type="Pfam" id="PF01048">
    <property type="entry name" value="PNP_UDP_1"/>
    <property type="match status" value="1"/>
</dbReference>
<gene>
    <name evidence="2" type="ORF">J3R73_001755</name>
</gene>
<accession>A0ABU0FBG2</accession>
<dbReference type="InterPro" id="IPR000845">
    <property type="entry name" value="Nucleoside_phosphorylase_d"/>
</dbReference>
<dbReference type="PANTHER" id="PTHR46832">
    <property type="entry name" value="5'-METHYLTHIOADENOSINE/S-ADENOSYLHOMOCYSTEINE NUCLEOSIDASE"/>
    <property type="match status" value="1"/>
</dbReference>
<dbReference type="InterPro" id="IPR017831">
    <property type="entry name" value="Hopanoid-assoc_phosphoryl_HpnG"/>
</dbReference>
<feature type="domain" description="Nucleoside phosphorylase" evidence="1">
    <location>
        <begin position="40"/>
        <end position="173"/>
    </location>
</feature>
<dbReference type="EMBL" id="JAUSVK010000001">
    <property type="protein sequence ID" value="MDQ0391963.1"/>
    <property type="molecule type" value="Genomic_DNA"/>
</dbReference>
<comment type="caution">
    <text evidence="2">The sequence shown here is derived from an EMBL/GenBank/DDBJ whole genome shotgun (WGS) entry which is preliminary data.</text>
</comment>
<name>A0ABU0FBG2_9HYPH</name>
<dbReference type="Gene3D" id="3.40.50.1580">
    <property type="entry name" value="Nucleoside phosphorylase domain"/>
    <property type="match status" value="1"/>
</dbReference>
<dbReference type="SUPFAM" id="SSF53167">
    <property type="entry name" value="Purine and uridine phosphorylases"/>
    <property type="match status" value="1"/>
</dbReference>
<evidence type="ECO:0000313" key="3">
    <source>
        <dbReference type="Proteomes" id="UP001237448"/>
    </source>
</evidence>
<dbReference type="NCBIfam" id="TIGR03468">
    <property type="entry name" value="HpnG"/>
    <property type="match status" value="1"/>
</dbReference>
<dbReference type="Proteomes" id="UP001237448">
    <property type="component" value="Unassembled WGS sequence"/>
</dbReference>
<sequence length="245" mass="24677">MRKSEAMPSTASPPPPCVLAVVGLQAEARIAQDPRVKTVCGGGQAALLKARLAEALAAGGVAGLASFGIAGGLDAGLRPGTAVLARWVAGAGGRWTADAAWLAALTARCPGMVAAGIVGSDHAIGTPQARQGLQASTGAAAVDMESHVVAEMAQAHGLPFVAIRVVADAAERTLPAAALIPLRPDGRPDIGRILAAVAADPGQIPALIRVARETGKAFASLRRVRRQLGLGLACPDLLKLVLDMP</sequence>
<evidence type="ECO:0000313" key="2">
    <source>
        <dbReference type="EMBL" id="MDQ0391963.1"/>
    </source>
</evidence>
<evidence type="ECO:0000259" key="1">
    <source>
        <dbReference type="Pfam" id="PF01048"/>
    </source>
</evidence>
<reference evidence="2 3" key="1">
    <citation type="submission" date="2023-07" db="EMBL/GenBank/DDBJ databases">
        <title>Genomic Encyclopedia of Type Strains, Phase IV (KMG-IV): sequencing the most valuable type-strain genomes for metagenomic binning, comparative biology and taxonomic classification.</title>
        <authorList>
            <person name="Goeker M."/>
        </authorList>
    </citation>
    <scope>NUCLEOTIDE SEQUENCE [LARGE SCALE GENOMIC DNA]</scope>
    <source>
        <strain evidence="2 3">DSM 5896</strain>
    </source>
</reference>